<comment type="caution">
    <text evidence="12">The sequence shown here is derived from an EMBL/GenBank/DDBJ whole genome shotgun (WGS) entry which is preliminary data.</text>
</comment>
<dbReference type="FunFam" id="3.30.930.10:FF:000015">
    <property type="entry name" value="Proline--tRNA ligase"/>
    <property type="match status" value="1"/>
</dbReference>
<dbReference type="InterPro" id="IPR033730">
    <property type="entry name" value="ProRS_core_prok"/>
</dbReference>
<dbReference type="InterPro" id="IPR006195">
    <property type="entry name" value="aa-tRNA-synth_II"/>
</dbReference>
<dbReference type="HAMAP" id="MF_01569">
    <property type="entry name" value="Pro_tRNA_synth_type1"/>
    <property type="match status" value="1"/>
</dbReference>
<dbReference type="GO" id="GO:0005829">
    <property type="term" value="C:cytosol"/>
    <property type="evidence" value="ECO:0007669"/>
    <property type="project" value="TreeGrafter"/>
</dbReference>
<evidence type="ECO:0000256" key="1">
    <source>
        <dbReference type="ARBA" id="ARBA00004496"/>
    </source>
</evidence>
<comment type="subunit">
    <text evidence="2 10">Homodimer.</text>
</comment>
<dbReference type="SUPFAM" id="SSF55826">
    <property type="entry name" value="YbaK/ProRS associated domain"/>
    <property type="match status" value="1"/>
</dbReference>
<dbReference type="GO" id="GO:0005524">
    <property type="term" value="F:ATP binding"/>
    <property type="evidence" value="ECO:0007669"/>
    <property type="project" value="UniProtKB-UniRule"/>
</dbReference>
<dbReference type="SUPFAM" id="SSF52954">
    <property type="entry name" value="Class II aaRS ABD-related"/>
    <property type="match status" value="1"/>
</dbReference>
<evidence type="ECO:0000256" key="5">
    <source>
        <dbReference type="ARBA" id="ARBA00022741"/>
    </source>
</evidence>
<dbReference type="FunFam" id="3.30.930.10:FF:000012">
    <property type="entry name" value="Proline--tRNA ligase"/>
    <property type="match status" value="1"/>
</dbReference>
<dbReference type="InterPro" id="IPR023717">
    <property type="entry name" value="Pro-tRNA-Synthase_IIa_type1"/>
</dbReference>
<dbReference type="Pfam" id="PF00587">
    <property type="entry name" value="tRNA-synt_2b"/>
    <property type="match status" value="1"/>
</dbReference>
<dbReference type="Gene3D" id="3.30.930.10">
    <property type="entry name" value="Bira Bifunctional Protein, Domain 2"/>
    <property type="match status" value="2"/>
</dbReference>
<dbReference type="EC" id="6.1.1.15" evidence="10"/>
<keyword evidence="7 10" id="KW-0648">Protein biosynthesis</keyword>
<dbReference type="NCBIfam" id="TIGR00409">
    <property type="entry name" value="proS_fam_II"/>
    <property type="match status" value="1"/>
</dbReference>
<dbReference type="Pfam" id="PF04073">
    <property type="entry name" value="tRNA_edit"/>
    <property type="match status" value="1"/>
</dbReference>
<sequence>MRLSQFHLHTSKEIPADAEIISHKLMLKAGMIRKLASGLYTWTPLGLRVLRKVEHAVREEMNAAGAIELLMPSVQPKELWEETGRWEKFGGQLLKMQDRKEAWYCYGPTHEEVITDFARNELASYKQLPVTFYQIQTKFRDEIRPRFGVMRAREFLMKDAYSFHLSDEDLEREYRNMFDAYCRIFERLGLQYRAVFADTGAIGGSASHEFHVLADSGEDAIAYSSGSDYAANVELAAAAAPAPRPAAGEQMRRIETPTQKTCEAVAALMGIGLERTVKSVAVVGADAEGAPQFVLALVRGDHVVNEIKLAKLAGLGEYRPATEAEIVEYLGSEPGFLGPVGPAKAIRVVADRDVAAMADFVVGANETGYHLAGVNWGRDLPEPEVADIRNVVAGDPSPDGQGTLAMCRGIEVGHVFQLGRRYAEAMKCSVLDENGKAAVPTMGCYGVGVSRIVAAAIEQNFDDNGIRWPEAMAPWKVAVCMINPKKDASVAEAADTLYRDLAAAGIEVVLDDRGLRPGAMFADMELIGIPHRVVVSERGLAAGTFEYRARTAAESENLDRAGVLARLGV</sequence>
<dbReference type="GO" id="GO:0002161">
    <property type="term" value="F:aminoacyl-tRNA deacylase activity"/>
    <property type="evidence" value="ECO:0007669"/>
    <property type="project" value="InterPro"/>
</dbReference>
<dbReference type="CDD" id="cd04334">
    <property type="entry name" value="ProRS-INS"/>
    <property type="match status" value="1"/>
</dbReference>
<keyword evidence="3 10" id="KW-0963">Cytoplasm</keyword>
<dbReference type="NCBIfam" id="NF006625">
    <property type="entry name" value="PRK09194.1"/>
    <property type="match status" value="1"/>
</dbReference>
<evidence type="ECO:0000256" key="6">
    <source>
        <dbReference type="ARBA" id="ARBA00022840"/>
    </source>
</evidence>
<dbReference type="InterPro" id="IPR007214">
    <property type="entry name" value="YbaK/aa-tRNA-synth-assoc-dom"/>
</dbReference>
<dbReference type="PANTHER" id="PTHR42753">
    <property type="entry name" value="MITOCHONDRIAL RIBOSOME PROTEIN L39/PROLYL-TRNA LIGASE FAMILY MEMBER"/>
    <property type="match status" value="1"/>
</dbReference>
<gene>
    <name evidence="10" type="primary">proS</name>
    <name evidence="12" type="ORF">FKV24_012955</name>
</gene>
<dbReference type="PROSITE" id="PS50862">
    <property type="entry name" value="AA_TRNA_LIGASE_II"/>
    <property type="match status" value="1"/>
</dbReference>
<dbReference type="InterPro" id="IPR004154">
    <property type="entry name" value="Anticodon-bd"/>
</dbReference>
<feature type="domain" description="Aminoacyl-transfer RNA synthetases class-II family profile" evidence="11">
    <location>
        <begin position="38"/>
        <end position="469"/>
    </location>
</feature>
<dbReference type="CDD" id="cd00779">
    <property type="entry name" value="ProRS_core_prok"/>
    <property type="match status" value="1"/>
</dbReference>
<evidence type="ECO:0000313" key="12">
    <source>
        <dbReference type="EMBL" id="KAB8179333.1"/>
    </source>
</evidence>
<comment type="similarity">
    <text evidence="10">Belongs to the class-II aminoacyl-tRNA synthetase family. ProS type 1 subfamily.</text>
</comment>
<evidence type="ECO:0000256" key="10">
    <source>
        <dbReference type="HAMAP-Rule" id="MF_01569"/>
    </source>
</evidence>
<dbReference type="GO" id="GO:0006433">
    <property type="term" value="P:prolyl-tRNA aminoacylation"/>
    <property type="evidence" value="ECO:0007669"/>
    <property type="project" value="UniProtKB-UniRule"/>
</dbReference>
<comment type="catalytic activity">
    <reaction evidence="9 10">
        <text>tRNA(Pro) + L-proline + ATP = L-prolyl-tRNA(Pro) + AMP + diphosphate</text>
        <dbReference type="Rhea" id="RHEA:14305"/>
        <dbReference type="Rhea" id="RHEA-COMP:9700"/>
        <dbReference type="Rhea" id="RHEA-COMP:9702"/>
        <dbReference type="ChEBI" id="CHEBI:30616"/>
        <dbReference type="ChEBI" id="CHEBI:33019"/>
        <dbReference type="ChEBI" id="CHEBI:60039"/>
        <dbReference type="ChEBI" id="CHEBI:78442"/>
        <dbReference type="ChEBI" id="CHEBI:78532"/>
        <dbReference type="ChEBI" id="CHEBI:456215"/>
        <dbReference type="EC" id="6.1.1.15"/>
    </reaction>
</comment>
<dbReference type="PANTHER" id="PTHR42753:SF2">
    <property type="entry name" value="PROLINE--TRNA LIGASE"/>
    <property type="match status" value="1"/>
</dbReference>
<reference evidence="12 13" key="1">
    <citation type="submission" date="2019-10" db="EMBL/GenBank/DDBJ databases">
        <title>Lysobacter alkalisoli sp. nov., isolated from saline-alkaline soil.</title>
        <authorList>
            <person name="Sun J.-Q."/>
        </authorList>
    </citation>
    <scope>NUCLEOTIDE SEQUENCE [LARGE SCALE GENOMIC DNA]</scope>
    <source>
        <strain evidence="12 13">KCTC 42381</strain>
    </source>
</reference>
<dbReference type="InterPro" id="IPR036621">
    <property type="entry name" value="Anticodon-bd_dom_sf"/>
</dbReference>
<accession>A0A508AHE4</accession>
<dbReference type="GO" id="GO:0004827">
    <property type="term" value="F:proline-tRNA ligase activity"/>
    <property type="evidence" value="ECO:0007669"/>
    <property type="project" value="UniProtKB-UniRule"/>
</dbReference>
<dbReference type="AlphaFoldDB" id="A0A508AHE4"/>
<keyword evidence="5 10" id="KW-0547">Nucleotide-binding</keyword>
<name>A0A508AHE4_9GAMM</name>
<protein>
    <recommendedName>
        <fullName evidence="10">Proline--tRNA ligase</fullName>
        <ecNumber evidence="10">6.1.1.15</ecNumber>
    </recommendedName>
    <alternativeName>
        <fullName evidence="10">Prolyl-tRNA synthetase</fullName>
        <shortName evidence="10">ProRS</shortName>
    </alternativeName>
</protein>
<evidence type="ECO:0000256" key="3">
    <source>
        <dbReference type="ARBA" id="ARBA00022490"/>
    </source>
</evidence>
<comment type="function">
    <text evidence="10">Catalyzes the attachment of proline to tRNA(Pro) in a two-step reaction: proline is first activated by ATP to form Pro-AMP and then transferred to the acceptor end of tRNA(Pro). As ProRS can inadvertently accommodate and process non-cognate amino acids such as alanine and cysteine, to avoid such errors it has two additional distinct editing activities against alanine. One activity is designated as 'pretransfer' editing and involves the tRNA(Pro)-independent hydrolysis of activated Ala-AMP. The other activity is designated 'posttransfer' editing and involves deacylation of mischarged Ala-tRNA(Pro). The misacylated Cys-tRNA(Pro) is not edited by ProRS.</text>
</comment>
<dbReference type="InterPro" id="IPR045864">
    <property type="entry name" value="aa-tRNA-synth_II/BPL/LPL"/>
</dbReference>
<dbReference type="InterPro" id="IPR036754">
    <property type="entry name" value="YbaK/aa-tRNA-synt-asso_dom_sf"/>
</dbReference>
<dbReference type="InterPro" id="IPR002314">
    <property type="entry name" value="aa-tRNA-synt_IIb"/>
</dbReference>
<dbReference type="Gene3D" id="3.40.50.800">
    <property type="entry name" value="Anticodon-binding domain"/>
    <property type="match status" value="1"/>
</dbReference>
<comment type="subcellular location">
    <subcellularLocation>
        <location evidence="1 10">Cytoplasm</location>
    </subcellularLocation>
</comment>
<keyword evidence="4 10" id="KW-0436">Ligase</keyword>
<dbReference type="RefSeq" id="WP_141482665.1">
    <property type="nucleotide sequence ID" value="NZ_VICD02000219.1"/>
</dbReference>
<comment type="domain">
    <text evidence="10">Consists of three domains: the N-terminal catalytic domain, the editing domain and the C-terminal anticodon-binding domain.</text>
</comment>
<evidence type="ECO:0000313" key="13">
    <source>
        <dbReference type="Proteomes" id="UP000320431"/>
    </source>
</evidence>
<proteinExistence type="inferred from homology"/>
<dbReference type="InterPro" id="IPR002316">
    <property type="entry name" value="Pro-tRNA-ligase_IIa"/>
</dbReference>
<dbReference type="CDD" id="cd00861">
    <property type="entry name" value="ProRS_anticodon_short"/>
    <property type="match status" value="1"/>
</dbReference>
<dbReference type="InterPro" id="IPR004500">
    <property type="entry name" value="Pro-tRNA-synth_IIa_bac-type"/>
</dbReference>
<dbReference type="Proteomes" id="UP000320431">
    <property type="component" value="Unassembled WGS sequence"/>
</dbReference>
<dbReference type="InterPro" id="IPR044140">
    <property type="entry name" value="ProRS_anticodon_short"/>
</dbReference>
<evidence type="ECO:0000256" key="2">
    <source>
        <dbReference type="ARBA" id="ARBA00011738"/>
    </source>
</evidence>
<dbReference type="EMBL" id="VICD02000219">
    <property type="protein sequence ID" value="KAB8179333.1"/>
    <property type="molecule type" value="Genomic_DNA"/>
</dbReference>
<keyword evidence="8 10" id="KW-0030">Aminoacyl-tRNA synthetase</keyword>
<organism evidence="12 13">
    <name type="scientific">Marilutibacter maris</name>
    <dbReference type="NCBI Taxonomy" id="1605891"/>
    <lineage>
        <taxon>Bacteria</taxon>
        <taxon>Pseudomonadati</taxon>
        <taxon>Pseudomonadota</taxon>
        <taxon>Gammaproteobacteria</taxon>
        <taxon>Lysobacterales</taxon>
        <taxon>Lysobacteraceae</taxon>
        <taxon>Marilutibacter</taxon>
    </lineage>
</organism>
<evidence type="ECO:0000256" key="4">
    <source>
        <dbReference type="ARBA" id="ARBA00022598"/>
    </source>
</evidence>
<evidence type="ECO:0000256" key="7">
    <source>
        <dbReference type="ARBA" id="ARBA00022917"/>
    </source>
</evidence>
<dbReference type="PRINTS" id="PR01046">
    <property type="entry name" value="TRNASYNTHPRO"/>
</dbReference>
<evidence type="ECO:0000256" key="8">
    <source>
        <dbReference type="ARBA" id="ARBA00023146"/>
    </source>
</evidence>
<dbReference type="Pfam" id="PF03129">
    <property type="entry name" value="HGTP_anticodon"/>
    <property type="match status" value="1"/>
</dbReference>
<keyword evidence="6 10" id="KW-0067">ATP-binding</keyword>
<evidence type="ECO:0000259" key="11">
    <source>
        <dbReference type="PROSITE" id="PS50862"/>
    </source>
</evidence>
<dbReference type="InterPro" id="IPR050062">
    <property type="entry name" value="Pro-tRNA_synthetase"/>
</dbReference>
<dbReference type="SUPFAM" id="SSF55681">
    <property type="entry name" value="Class II aaRS and biotin synthetases"/>
    <property type="match status" value="1"/>
</dbReference>
<evidence type="ECO:0000256" key="9">
    <source>
        <dbReference type="ARBA" id="ARBA00047671"/>
    </source>
</evidence>